<dbReference type="FunCoup" id="A0A1C7NAM8">
    <property type="interactions" value="287"/>
</dbReference>
<keyword evidence="3 6" id="KW-0472">Membrane</keyword>
<comment type="similarity">
    <text evidence="2 6">Belongs to the clathrin light chain family.</text>
</comment>
<dbReference type="AlphaFoldDB" id="A0A1C7NAM8"/>
<name>A0A1C7NAM8_9FUNG</name>
<protein>
    <recommendedName>
        <fullName evidence="6">Clathrin light chain</fullName>
    </recommendedName>
</protein>
<comment type="caution">
    <text evidence="8">The sequence shown here is derived from an EMBL/GenBank/DDBJ whole genome shotgun (WGS) entry which is preliminary data.</text>
</comment>
<evidence type="ECO:0000256" key="4">
    <source>
        <dbReference type="ARBA" id="ARBA00023176"/>
    </source>
</evidence>
<evidence type="ECO:0000256" key="7">
    <source>
        <dbReference type="SAM" id="Coils"/>
    </source>
</evidence>
<dbReference type="Pfam" id="PF01086">
    <property type="entry name" value="Clathrin_lg_ch"/>
    <property type="match status" value="1"/>
</dbReference>
<evidence type="ECO:0000313" key="8">
    <source>
        <dbReference type="EMBL" id="OBZ86101.1"/>
    </source>
</evidence>
<accession>A0A1C7NAM8</accession>
<dbReference type="InParanoid" id="A0A1C7NAM8"/>
<dbReference type="OrthoDB" id="5512at2759"/>
<evidence type="ECO:0000256" key="3">
    <source>
        <dbReference type="ARBA" id="ARBA00023136"/>
    </source>
</evidence>
<dbReference type="Proteomes" id="UP000093000">
    <property type="component" value="Unassembled WGS sequence"/>
</dbReference>
<dbReference type="PANTHER" id="PTHR10639">
    <property type="entry name" value="CLATHRIN LIGHT CHAIN"/>
    <property type="match status" value="1"/>
</dbReference>
<feature type="coiled-coil region" evidence="7">
    <location>
        <begin position="138"/>
        <end position="176"/>
    </location>
</feature>
<keyword evidence="7" id="KW-0175">Coiled coil</keyword>
<keyword evidence="4 6" id="KW-0168">Coated pit</keyword>
<dbReference type="GO" id="GO:0030130">
    <property type="term" value="C:clathrin coat of trans-Golgi network vesicle"/>
    <property type="evidence" value="ECO:0007669"/>
    <property type="project" value="InterPro"/>
</dbReference>
<dbReference type="InterPro" id="IPR000996">
    <property type="entry name" value="Clathrin_L-chain"/>
</dbReference>
<comment type="subcellular location">
    <subcellularLocation>
        <location evidence="1 6">Cytoplasmic vesicle membrane</location>
        <topology evidence="1 6">Peripheral membrane protein</topology>
        <orientation evidence="1 6">Cytoplasmic side</orientation>
    </subcellularLocation>
    <subcellularLocation>
        <location evidence="6">Membrane</location>
        <location evidence="6">Coated pit</location>
        <topology evidence="6">Peripheral membrane protein</topology>
        <orientation evidence="6">Cytoplasmic side</orientation>
    </subcellularLocation>
    <text evidence="6">Cytoplasmic face of coated pits and vesicles.</text>
</comment>
<proteinExistence type="inferred from homology"/>
<keyword evidence="5 6" id="KW-0968">Cytoplasmic vesicle</keyword>
<comment type="function">
    <text evidence="6">Clathrin is the major protein of the polyhedral coat of coated pits and vesicles.</text>
</comment>
<evidence type="ECO:0000313" key="9">
    <source>
        <dbReference type="Proteomes" id="UP000093000"/>
    </source>
</evidence>
<dbReference type="GO" id="GO:0072583">
    <property type="term" value="P:clathrin-dependent endocytosis"/>
    <property type="evidence" value="ECO:0007669"/>
    <property type="project" value="TreeGrafter"/>
</dbReference>
<reference evidence="8 9" key="1">
    <citation type="submission" date="2016-03" db="EMBL/GenBank/DDBJ databases">
        <title>Choanephora cucurbitarum.</title>
        <authorList>
            <person name="Min B."/>
            <person name="Park H."/>
            <person name="Park J.-H."/>
            <person name="Shin H.-D."/>
            <person name="Choi I.-G."/>
        </authorList>
    </citation>
    <scope>NUCLEOTIDE SEQUENCE [LARGE SCALE GENOMIC DNA]</scope>
    <source>
        <strain evidence="8 9">KUS-F28377</strain>
    </source>
</reference>
<dbReference type="GO" id="GO:0032050">
    <property type="term" value="F:clathrin heavy chain binding"/>
    <property type="evidence" value="ECO:0007669"/>
    <property type="project" value="TreeGrafter"/>
</dbReference>
<gene>
    <name evidence="8" type="primary">clc1</name>
    <name evidence="8" type="ORF">A0J61_05843</name>
</gene>
<keyword evidence="9" id="KW-1185">Reference proteome</keyword>
<evidence type="ECO:0000256" key="2">
    <source>
        <dbReference type="ARBA" id="ARBA00005263"/>
    </source>
</evidence>
<dbReference type="PANTHER" id="PTHR10639:SF7">
    <property type="entry name" value="CLATHRIN LIGHT CHAIN"/>
    <property type="match status" value="1"/>
</dbReference>
<evidence type="ECO:0000256" key="5">
    <source>
        <dbReference type="ARBA" id="ARBA00023329"/>
    </source>
</evidence>
<dbReference type="GO" id="GO:0030132">
    <property type="term" value="C:clathrin coat of coated pit"/>
    <property type="evidence" value="ECO:0007669"/>
    <property type="project" value="InterPro"/>
</dbReference>
<dbReference type="GO" id="GO:0005198">
    <property type="term" value="F:structural molecule activity"/>
    <property type="evidence" value="ECO:0007669"/>
    <property type="project" value="InterPro"/>
</dbReference>
<sequence length="235" mass="26642">MSDFGDFNTPSEDPTADFLARERAALGEDADFFNNDTDLISTSNDLTSPVNLASAASLPTSPAIFESPQIHHQTTDIGFPAQPDNSFTTFETNYPKAEELETSQAFHKALLPEEEPETVRQWREKQAEIIAQRDAEAEAKKEEKIKHAREEIDKFYEDYNDKKQKAIEENREREEVHQKSIEQVASSGNIWERVVKEVDATNAKTGYHSHDVSRMKELMVDLKRDSKAPGNIIEA</sequence>
<dbReference type="EMBL" id="LUGH01000328">
    <property type="protein sequence ID" value="OBZ86101.1"/>
    <property type="molecule type" value="Genomic_DNA"/>
</dbReference>
<evidence type="ECO:0000256" key="1">
    <source>
        <dbReference type="ARBA" id="ARBA00004180"/>
    </source>
</evidence>
<evidence type="ECO:0000256" key="6">
    <source>
        <dbReference type="RuleBase" id="RU363137"/>
    </source>
</evidence>
<organism evidence="8 9">
    <name type="scientific">Choanephora cucurbitarum</name>
    <dbReference type="NCBI Taxonomy" id="101091"/>
    <lineage>
        <taxon>Eukaryota</taxon>
        <taxon>Fungi</taxon>
        <taxon>Fungi incertae sedis</taxon>
        <taxon>Mucoromycota</taxon>
        <taxon>Mucoromycotina</taxon>
        <taxon>Mucoromycetes</taxon>
        <taxon>Mucorales</taxon>
        <taxon>Mucorineae</taxon>
        <taxon>Choanephoraceae</taxon>
        <taxon>Choanephoroideae</taxon>
        <taxon>Choanephora</taxon>
    </lineage>
</organism>
<dbReference type="GO" id="GO:0006886">
    <property type="term" value="P:intracellular protein transport"/>
    <property type="evidence" value="ECO:0007669"/>
    <property type="project" value="InterPro"/>
</dbReference>
<dbReference type="STRING" id="101091.A0A1C7NAM8"/>